<reference evidence="8 9" key="1">
    <citation type="submission" date="2024-03" db="EMBL/GenBank/DDBJ databases">
        <title>Phenotype and Genome Characterization of a Sulfate-Reducing Bacterium Pseudodesulfovibrio sp. strain 5S69, isolated from Petroleum Reservoir in Tatarstan (Russia).</title>
        <authorList>
            <person name="Bidzhieva S.K."/>
            <person name="Kadnikov V."/>
            <person name="Tourova T.P."/>
            <person name="Samigullina S.R."/>
            <person name="Sokolova D.S."/>
            <person name="Poltaraus A.B."/>
            <person name="Avtukh A.N."/>
            <person name="Tereshina V.M."/>
            <person name="Mardanov A.V."/>
            <person name="Nazina T.N."/>
        </authorList>
    </citation>
    <scope>NUCLEOTIDE SEQUENCE [LARGE SCALE GENOMIC DNA]</scope>
    <source>
        <strain evidence="8 9">5S69</strain>
    </source>
</reference>
<dbReference type="Pfam" id="PF12729">
    <property type="entry name" value="4HB_MCP_1"/>
    <property type="match status" value="1"/>
</dbReference>
<dbReference type="SMART" id="SM00283">
    <property type="entry name" value="MA"/>
    <property type="match status" value="1"/>
</dbReference>
<keyword evidence="6" id="KW-0472">Membrane</keyword>
<evidence type="ECO:0000256" key="5">
    <source>
        <dbReference type="SAM" id="MobiDB-lite"/>
    </source>
</evidence>
<name>A0ABZ2IZ37_9BACT</name>
<feature type="compositionally biased region" description="Low complexity" evidence="5">
    <location>
        <begin position="516"/>
        <end position="525"/>
    </location>
</feature>
<dbReference type="PANTHER" id="PTHR43531:SF11">
    <property type="entry name" value="METHYL-ACCEPTING CHEMOTAXIS PROTEIN 3"/>
    <property type="match status" value="1"/>
</dbReference>
<feature type="transmembrane region" description="Helical" evidence="6">
    <location>
        <begin position="21"/>
        <end position="43"/>
    </location>
</feature>
<accession>A0ABZ2IZ37</accession>
<dbReference type="SUPFAM" id="SSF58104">
    <property type="entry name" value="Methyl-accepting chemotaxis protein (MCP) signaling domain"/>
    <property type="match status" value="1"/>
</dbReference>
<feature type="domain" description="Methyl-accepting transducer" evidence="7">
    <location>
        <begin position="280"/>
        <end position="495"/>
    </location>
</feature>
<dbReference type="Gene3D" id="1.10.287.950">
    <property type="entry name" value="Methyl-accepting chemotaxis protein"/>
    <property type="match status" value="1"/>
</dbReference>
<dbReference type="EMBL" id="CP146609">
    <property type="protein sequence ID" value="WWX23967.1"/>
    <property type="molecule type" value="Genomic_DNA"/>
</dbReference>
<dbReference type="InterPro" id="IPR024478">
    <property type="entry name" value="HlyB_4HB_MCP"/>
</dbReference>
<keyword evidence="6" id="KW-1133">Transmembrane helix</keyword>
<sequence>MSISHCKEHAVKTFEKISVKLSASFACIILLAVVLGVISVMSLGSINEDSTIMVENWIPSIIDVNRINTATSDFRIAELQHTLALDAAGMRSFEKIMEQEKAKIKEASEEYASLISSEKERALFNDFRTAWSEYMAVHEKFLVLSRANKNDEAQALLRGRSEKEFAEASADLEKLIAENFKGARAQSALGDANFRSAEAWIISILAGVVVVSVLLSLLIIRSLLRQLGEEPSLIASIAHRISEGDLTLNLARSKPAVGAFAAMQQMVGKLQEVVANVREAADNVAAGSVEISSTAEEMSQGATEQAAAAEEVSASMTQMVGSIEQNTQSARQTERIAAQSASAATEGGEAVSQTVAAMKDIAERINIIEEIARQTNLLALNAAIEAARAGEHGKGFAVVAAEVRKLAERSGTAAAEISALSSSSVAVAERAGTMLAGLVPDINKTSGLVRDIAVASDEQNSGAAQISVAVTQLDTVIQQSASSTEEMAASSEELAAQAQELQATMAFFKVTEAGPARPARVVPKAAVRRPARPHGPAPKASRPQARPEPVELDMSDDSGREFERF</sequence>
<dbReference type="InterPro" id="IPR051310">
    <property type="entry name" value="MCP_chemotaxis"/>
</dbReference>
<dbReference type="CDD" id="cd19411">
    <property type="entry name" value="MCP2201-like_sensor"/>
    <property type="match status" value="1"/>
</dbReference>
<keyword evidence="4" id="KW-0175">Coiled coil</keyword>
<proteinExistence type="inferred from homology"/>
<keyword evidence="1" id="KW-0145">Chemotaxis</keyword>
<dbReference type="PANTHER" id="PTHR43531">
    <property type="entry name" value="PROTEIN ICFG"/>
    <property type="match status" value="1"/>
</dbReference>
<dbReference type="Proteomes" id="UP001385389">
    <property type="component" value="Chromosome"/>
</dbReference>
<evidence type="ECO:0000313" key="8">
    <source>
        <dbReference type="EMBL" id="WWX23967.1"/>
    </source>
</evidence>
<dbReference type="InterPro" id="IPR004089">
    <property type="entry name" value="MCPsignal_dom"/>
</dbReference>
<dbReference type="PROSITE" id="PS50111">
    <property type="entry name" value="CHEMOTAXIS_TRANSDUC_2"/>
    <property type="match status" value="1"/>
</dbReference>
<dbReference type="RefSeq" id="WP_338669663.1">
    <property type="nucleotide sequence ID" value="NZ_CP146609.1"/>
</dbReference>
<comment type="similarity">
    <text evidence="2">Belongs to the methyl-accepting chemotaxis (MCP) protein family.</text>
</comment>
<evidence type="ECO:0000313" key="9">
    <source>
        <dbReference type="Proteomes" id="UP001385389"/>
    </source>
</evidence>
<feature type="coiled-coil region" evidence="4">
    <location>
        <begin position="90"/>
        <end position="117"/>
    </location>
</feature>
<evidence type="ECO:0000256" key="3">
    <source>
        <dbReference type="PROSITE-ProRule" id="PRU00284"/>
    </source>
</evidence>
<protein>
    <submittedName>
        <fullName evidence="8">Methyl-accepting chemotaxis protein</fullName>
    </submittedName>
</protein>
<evidence type="ECO:0000256" key="4">
    <source>
        <dbReference type="SAM" id="Coils"/>
    </source>
</evidence>
<evidence type="ECO:0000256" key="6">
    <source>
        <dbReference type="SAM" id="Phobius"/>
    </source>
</evidence>
<organism evidence="8 9">
    <name type="scientific">Pseudodesulfovibrio methanolicus</name>
    <dbReference type="NCBI Taxonomy" id="3126690"/>
    <lineage>
        <taxon>Bacteria</taxon>
        <taxon>Pseudomonadati</taxon>
        <taxon>Thermodesulfobacteriota</taxon>
        <taxon>Desulfovibrionia</taxon>
        <taxon>Desulfovibrionales</taxon>
        <taxon>Desulfovibrionaceae</taxon>
    </lineage>
</organism>
<evidence type="ECO:0000259" key="7">
    <source>
        <dbReference type="PROSITE" id="PS50111"/>
    </source>
</evidence>
<keyword evidence="3" id="KW-0807">Transducer</keyword>
<dbReference type="InterPro" id="IPR047347">
    <property type="entry name" value="YvaQ-like_sensor"/>
</dbReference>
<dbReference type="Pfam" id="PF00015">
    <property type="entry name" value="MCPsignal"/>
    <property type="match status" value="1"/>
</dbReference>
<keyword evidence="9" id="KW-1185">Reference proteome</keyword>
<feature type="region of interest" description="Disordered" evidence="5">
    <location>
        <begin position="516"/>
        <end position="565"/>
    </location>
</feature>
<gene>
    <name evidence="8" type="ORF">V8V93_07075</name>
</gene>
<keyword evidence="6" id="KW-0812">Transmembrane</keyword>
<evidence type="ECO:0000256" key="1">
    <source>
        <dbReference type="ARBA" id="ARBA00022500"/>
    </source>
</evidence>
<evidence type="ECO:0000256" key="2">
    <source>
        <dbReference type="ARBA" id="ARBA00029447"/>
    </source>
</evidence>